<keyword evidence="2" id="KW-1185">Reference proteome</keyword>
<comment type="caution">
    <text evidence="1">The sequence shown here is derived from an EMBL/GenBank/DDBJ whole genome shotgun (WGS) entry which is preliminary data.</text>
</comment>
<dbReference type="EMBL" id="JBHUPA010000002">
    <property type="protein sequence ID" value="MFD2961621.1"/>
    <property type="molecule type" value="Genomic_DNA"/>
</dbReference>
<dbReference type="RefSeq" id="WP_377609857.1">
    <property type="nucleotide sequence ID" value="NZ_JBHUPA010000002.1"/>
</dbReference>
<gene>
    <name evidence="1" type="ORF">ACFS6J_07490</name>
</gene>
<reference evidence="2" key="1">
    <citation type="journal article" date="2019" name="Int. J. Syst. Evol. Microbiol.">
        <title>The Global Catalogue of Microorganisms (GCM) 10K type strain sequencing project: providing services to taxonomists for standard genome sequencing and annotation.</title>
        <authorList>
            <consortium name="The Broad Institute Genomics Platform"/>
            <consortium name="The Broad Institute Genome Sequencing Center for Infectious Disease"/>
            <person name="Wu L."/>
            <person name="Ma J."/>
        </authorList>
    </citation>
    <scope>NUCLEOTIDE SEQUENCE [LARGE SCALE GENOMIC DNA]</scope>
    <source>
        <strain evidence="2">KCTC 23098</strain>
    </source>
</reference>
<dbReference type="InterPro" id="IPR046558">
    <property type="entry name" value="DUF6712"/>
</dbReference>
<protein>
    <submittedName>
        <fullName evidence="1">Uncharacterized protein</fullName>
    </submittedName>
</protein>
<organism evidence="1 2">
    <name type="scientific">Olivibacter jilunii</name>
    <dbReference type="NCBI Taxonomy" id="985016"/>
    <lineage>
        <taxon>Bacteria</taxon>
        <taxon>Pseudomonadati</taxon>
        <taxon>Bacteroidota</taxon>
        <taxon>Sphingobacteriia</taxon>
        <taxon>Sphingobacteriales</taxon>
        <taxon>Sphingobacteriaceae</taxon>
        <taxon>Olivibacter</taxon>
    </lineage>
</organism>
<sequence length="193" mass="21782">MDLLITLSDFTGLVDVSSNINAERRVNTHIKNAQKFDLGLMLGEALLYEFIKYIKSYNDEIASNPAHTATPTEQKYLDLLNGKIYKLNGNDVAFEGVKPALVYYSHARILVNQNIHTTATNIAKKLNQYSETAEEKEIIRLKTDAESVAWGYMNDVKTFLNANKSLYPLWLKSCHCESKIKRSGARITAVYNG</sequence>
<proteinExistence type="predicted"/>
<dbReference type="Pfam" id="PF20459">
    <property type="entry name" value="DUF6712"/>
    <property type="match status" value="1"/>
</dbReference>
<accession>A0ABW6B0N2</accession>
<evidence type="ECO:0000313" key="1">
    <source>
        <dbReference type="EMBL" id="MFD2961621.1"/>
    </source>
</evidence>
<evidence type="ECO:0000313" key="2">
    <source>
        <dbReference type="Proteomes" id="UP001597560"/>
    </source>
</evidence>
<dbReference type="Proteomes" id="UP001597560">
    <property type="component" value="Unassembled WGS sequence"/>
</dbReference>
<name>A0ABW6B0N2_9SPHI</name>